<dbReference type="PRINTS" id="PR00169">
    <property type="entry name" value="KCHANNEL"/>
</dbReference>
<evidence type="ECO:0000259" key="15">
    <source>
        <dbReference type="Pfam" id="PF00520"/>
    </source>
</evidence>
<evidence type="ECO:0000256" key="10">
    <source>
        <dbReference type="ARBA" id="ARBA00023065"/>
    </source>
</evidence>
<evidence type="ECO:0000256" key="3">
    <source>
        <dbReference type="ARBA" id="ARBA00022538"/>
    </source>
</evidence>
<keyword evidence="7" id="KW-0851">Voltage-gated channel</keyword>
<keyword evidence="11 14" id="KW-0472">Membrane</keyword>
<keyword evidence="12" id="KW-0407">Ion channel</keyword>
<evidence type="ECO:0000256" key="12">
    <source>
        <dbReference type="ARBA" id="ARBA00023303"/>
    </source>
</evidence>
<evidence type="ECO:0000256" key="11">
    <source>
        <dbReference type="ARBA" id="ARBA00023136"/>
    </source>
</evidence>
<keyword evidence="3" id="KW-0633">Potassium transport</keyword>
<feature type="transmembrane region" description="Helical" evidence="14">
    <location>
        <begin position="83"/>
        <end position="101"/>
    </location>
</feature>
<dbReference type="GO" id="GO:0060072">
    <property type="term" value="F:large conductance calcium-activated potassium channel activity"/>
    <property type="evidence" value="ECO:0007669"/>
    <property type="project" value="TreeGrafter"/>
</dbReference>
<evidence type="ECO:0000256" key="5">
    <source>
        <dbReference type="ARBA" id="ARBA00022826"/>
    </source>
</evidence>
<evidence type="ECO:0000256" key="6">
    <source>
        <dbReference type="ARBA" id="ARBA00022837"/>
    </source>
</evidence>
<dbReference type="Gene3D" id="1.10.287.70">
    <property type="match status" value="1"/>
</dbReference>
<keyword evidence="17" id="KW-1185">Reference proteome</keyword>
<feature type="transmembrane region" description="Helical" evidence="14">
    <location>
        <begin position="241"/>
        <end position="262"/>
    </location>
</feature>
<dbReference type="EMBL" id="HG994591">
    <property type="protein sequence ID" value="CAF2817279.1"/>
    <property type="molecule type" value="Genomic_DNA"/>
</dbReference>
<evidence type="ECO:0000313" key="17">
    <source>
        <dbReference type="Proteomes" id="UP000675881"/>
    </source>
</evidence>
<dbReference type="FunFam" id="1.10.287.70:FF:000015">
    <property type="entry name" value="Calcium-activated potassium channel subunit alpha-1 isoform X7"/>
    <property type="match status" value="1"/>
</dbReference>
<dbReference type="AlphaFoldDB" id="A0A7R8CGL8"/>
<dbReference type="Pfam" id="PF00520">
    <property type="entry name" value="Ion_trans"/>
    <property type="match status" value="1"/>
</dbReference>
<dbReference type="InterPro" id="IPR005821">
    <property type="entry name" value="Ion_trans_dom"/>
</dbReference>
<evidence type="ECO:0000313" key="16">
    <source>
        <dbReference type="EMBL" id="CAF2817279.1"/>
    </source>
</evidence>
<feature type="transmembrane region" description="Helical" evidence="14">
    <location>
        <begin position="121"/>
        <end position="140"/>
    </location>
</feature>
<dbReference type="GO" id="GO:0034702">
    <property type="term" value="C:monoatomic ion channel complex"/>
    <property type="evidence" value="ECO:0007669"/>
    <property type="project" value="UniProtKB-KW"/>
</dbReference>
<sequence>MKNVSRNVNVVVRGLTSFCCRAEDDEFSQAELRRSEEEAKKLRLQGHNPADLGADNNNESDFMAEAKDWAGNLISGQTGTGRILVCLVFILSIASLIIYFIDASSEGVEKCIPWNANLTQQIDLAFNIFFMVYFFIRFIAASDKFFFMLELYSFVDYFTIPPSFVSIYLDRTWIGLRFLRALRLMTVPDILQYLNILKTSTSIRLSQLVSIFISVWLTAAGVIHLLENSGDPPNFDNGQKLNYWDCVYFLMVTMSTVGYGDIYCVTSIGRGFQVLFLLVGLTSRIALVTLSNMGLFHSTVGDCNTFLYDPSILDYCNVGRYSQITFVATCLNIAGFSNKICPLKNFT</sequence>
<dbReference type="SUPFAM" id="SSF81324">
    <property type="entry name" value="Voltage-gated potassium channels"/>
    <property type="match status" value="1"/>
</dbReference>
<protein>
    <recommendedName>
        <fullName evidence="13">BK channel</fullName>
    </recommendedName>
</protein>
<evidence type="ECO:0000256" key="14">
    <source>
        <dbReference type="SAM" id="Phobius"/>
    </source>
</evidence>
<gene>
    <name evidence="16" type="ORF">LSAA_3733</name>
</gene>
<keyword evidence="5" id="KW-0631">Potassium channel</keyword>
<name>A0A7R8CGL8_LEPSM</name>
<dbReference type="Proteomes" id="UP000675881">
    <property type="component" value="Chromosome 12"/>
</dbReference>
<dbReference type="OrthoDB" id="10035564at2759"/>
<proteinExistence type="predicted"/>
<keyword evidence="2" id="KW-0813">Transport</keyword>
<evidence type="ECO:0000256" key="8">
    <source>
        <dbReference type="ARBA" id="ARBA00022958"/>
    </source>
</evidence>
<dbReference type="InterPro" id="IPR047871">
    <property type="entry name" value="K_chnl_Slo-like"/>
</dbReference>
<comment type="subcellular location">
    <subcellularLocation>
        <location evidence="1">Membrane</location>
        <topology evidence="1">Multi-pass membrane protein</topology>
    </subcellularLocation>
</comment>
<feature type="transmembrane region" description="Helical" evidence="14">
    <location>
        <begin position="274"/>
        <end position="296"/>
    </location>
</feature>
<feature type="transmembrane region" description="Helical" evidence="14">
    <location>
        <begin position="208"/>
        <end position="226"/>
    </location>
</feature>
<accession>A0A7R8CGL8</accession>
<evidence type="ECO:0000256" key="13">
    <source>
        <dbReference type="ARBA" id="ARBA00029579"/>
    </source>
</evidence>
<keyword evidence="9 14" id="KW-1133">Transmembrane helix</keyword>
<feature type="domain" description="Ion transport" evidence="15">
    <location>
        <begin position="83"/>
        <end position="282"/>
    </location>
</feature>
<dbReference type="GO" id="GO:0045211">
    <property type="term" value="C:postsynaptic membrane"/>
    <property type="evidence" value="ECO:0007669"/>
    <property type="project" value="TreeGrafter"/>
</dbReference>
<dbReference type="PANTHER" id="PTHR10027">
    <property type="entry name" value="CALCIUM-ACTIVATED POTASSIUM CHANNEL ALPHA CHAIN"/>
    <property type="match status" value="1"/>
</dbReference>
<evidence type="ECO:0000256" key="1">
    <source>
        <dbReference type="ARBA" id="ARBA00004141"/>
    </source>
</evidence>
<evidence type="ECO:0000256" key="4">
    <source>
        <dbReference type="ARBA" id="ARBA00022692"/>
    </source>
</evidence>
<evidence type="ECO:0000256" key="9">
    <source>
        <dbReference type="ARBA" id="ARBA00022989"/>
    </source>
</evidence>
<dbReference type="PANTHER" id="PTHR10027:SF33">
    <property type="entry name" value="CALCIUM-ACTIVATED POTASSIUM CHANNEL SUBUNIT ALPHA-1-RELATED"/>
    <property type="match status" value="1"/>
</dbReference>
<keyword evidence="4 14" id="KW-0812">Transmembrane</keyword>
<reference evidence="16" key="1">
    <citation type="submission" date="2021-02" db="EMBL/GenBank/DDBJ databases">
        <authorList>
            <person name="Bekaert M."/>
        </authorList>
    </citation>
    <scope>NUCLEOTIDE SEQUENCE</scope>
    <source>
        <strain evidence="16">IoA-00</strain>
    </source>
</reference>
<keyword evidence="6" id="KW-0106">Calcium</keyword>
<keyword evidence="10" id="KW-0406">Ion transport</keyword>
<organism evidence="16 17">
    <name type="scientific">Lepeophtheirus salmonis</name>
    <name type="common">Salmon louse</name>
    <name type="synonym">Caligus salmonis</name>
    <dbReference type="NCBI Taxonomy" id="72036"/>
    <lineage>
        <taxon>Eukaryota</taxon>
        <taxon>Metazoa</taxon>
        <taxon>Ecdysozoa</taxon>
        <taxon>Arthropoda</taxon>
        <taxon>Crustacea</taxon>
        <taxon>Multicrustacea</taxon>
        <taxon>Hexanauplia</taxon>
        <taxon>Copepoda</taxon>
        <taxon>Siphonostomatoida</taxon>
        <taxon>Caligidae</taxon>
        <taxon>Lepeophtheirus</taxon>
    </lineage>
</organism>
<evidence type="ECO:0000256" key="7">
    <source>
        <dbReference type="ARBA" id="ARBA00022882"/>
    </source>
</evidence>
<keyword evidence="8" id="KW-0630">Potassium</keyword>
<evidence type="ECO:0000256" key="2">
    <source>
        <dbReference type="ARBA" id="ARBA00022448"/>
    </source>
</evidence>